<dbReference type="Proteomes" id="UP001596113">
    <property type="component" value="Unassembled WGS sequence"/>
</dbReference>
<feature type="transmembrane region" description="Helical" evidence="1">
    <location>
        <begin position="6"/>
        <end position="28"/>
    </location>
</feature>
<accession>A0ABW0HYE9</accession>
<evidence type="ECO:0000313" key="3">
    <source>
        <dbReference type="Proteomes" id="UP001596113"/>
    </source>
</evidence>
<keyword evidence="1" id="KW-1133">Transmembrane helix</keyword>
<proteinExistence type="predicted"/>
<reference evidence="3" key="1">
    <citation type="journal article" date="2019" name="Int. J. Syst. Evol. Microbiol.">
        <title>The Global Catalogue of Microorganisms (GCM) 10K type strain sequencing project: providing services to taxonomists for standard genome sequencing and annotation.</title>
        <authorList>
            <consortium name="The Broad Institute Genomics Platform"/>
            <consortium name="The Broad Institute Genome Sequencing Center for Infectious Disease"/>
            <person name="Wu L."/>
            <person name="Ma J."/>
        </authorList>
    </citation>
    <scope>NUCLEOTIDE SEQUENCE [LARGE SCALE GENOMIC DNA]</scope>
    <source>
        <strain evidence="3">CGMCC 1.18575</strain>
    </source>
</reference>
<organism evidence="2 3">
    <name type="scientific">Cohnella soli</name>
    <dbReference type="NCBI Taxonomy" id="425005"/>
    <lineage>
        <taxon>Bacteria</taxon>
        <taxon>Bacillati</taxon>
        <taxon>Bacillota</taxon>
        <taxon>Bacilli</taxon>
        <taxon>Bacillales</taxon>
        <taxon>Paenibacillaceae</taxon>
        <taxon>Cohnella</taxon>
    </lineage>
</organism>
<gene>
    <name evidence="2" type="ORF">ACFPOF_25085</name>
</gene>
<evidence type="ECO:0000313" key="2">
    <source>
        <dbReference type="EMBL" id="MFC5406029.1"/>
    </source>
</evidence>
<dbReference type="RefSeq" id="WP_378137847.1">
    <property type="nucleotide sequence ID" value="NZ_JBHSMI010000052.1"/>
</dbReference>
<feature type="transmembrane region" description="Helical" evidence="1">
    <location>
        <begin position="40"/>
        <end position="58"/>
    </location>
</feature>
<evidence type="ECO:0000256" key="1">
    <source>
        <dbReference type="SAM" id="Phobius"/>
    </source>
</evidence>
<dbReference type="EMBL" id="JBHSMI010000052">
    <property type="protein sequence ID" value="MFC5406029.1"/>
    <property type="molecule type" value="Genomic_DNA"/>
</dbReference>
<keyword evidence="1" id="KW-0472">Membrane</keyword>
<sequence>MGTKVVKLLGLVVGVAIADIALLSPGLLNIRIGGSALETAVGVTALLASVIAILYGGYELGLQPKKAISVQQIRSYDDYIEALSRYKRVKSCGKEIAVALGQFERMRKKQQTLTDVLQHRFEPSELSFRKFASVAREVEQLFYANARSMLNRLRVFDEFDPAASVSATFSKELLQEKTSLHSENVAFVKHSVDVNEEILLKLDRLLLEISRLDSFEPGDIESMPCMLEIDALIKQTKYYKS</sequence>
<keyword evidence="3" id="KW-1185">Reference proteome</keyword>
<keyword evidence="1" id="KW-0812">Transmembrane</keyword>
<evidence type="ECO:0008006" key="4">
    <source>
        <dbReference type="Google" id="ProtNLM"/>
    </source>
</evidence>
<protein>
    <recommendedName>
        <fullName evidence="4">5-bromo-4-chloroindolyl phosphate hydrolysis protein</fullName>
    </recommendedName>
</protein>
<name>A0ABW0HYE9_9BACL</name>
<comment type="caution">
    <text evidence="2">The sequence shown here is derived from an EMBL/GenBank/DDBJ whole genome shotgun (WGS) entry which is preliminary data.</text>
</comment>